<protein>
    <submittedName>
        <fullName evidence="1">Putative terminase small subunit</fullName>
    </submittedName>
</protein>
<name>A0A8S5S893_9CAUD</name>
<proteinExistence type="predicted"/>
<evidence type="ECO:0000313" key="1">
    <source>
        <dbReference type="EMBL" id="DAF46895.1"/>
    </source>
</evidence>
<dbReference type="EMBL" id="BK032546">
    <property type="protein sequence ID" value="DAF46895.1"/>
    <property type="molecule type" value="Genomic_DNA"/>
</dbReference>
<organism evidence="1">
    <name type="scientific">Podoviridae sp. ctxJ29</name>
    <dbReference type="NCBI Taxonomy" id="2827754"/>
    <lineage>
        <taxon>Viruses</taxon>
        <taxon>Duplodnaviria</taxon>
        <taxon>Heunggongvirae</taxon>
        <taxon>Uroviricota</taxon>
        <taxon>Caudoviricetes</taxon>
    </lineage>
</organism>
<sequence length="93" mass="10920">MDEDLIKSLLKRAKGYRYNEVQEEYSVKEDGDFVLTKKKIVKKYCPPDSSALKTYLDIAADKDMSSLSDEELEKEKQRIIEKIKDDIRKESKK</sequence>
<accession>A0A8S5S893</accession>
<reference evidence="1" key="1">
    <citation type="journal article" date="2021" name="Proc. Natl. Acad. Sci. U.S.A.">
        <title>A Catalog of Tens of Thousands of Viruses from Human Metagenomes Reveals Hidden Associations with Chronic Diseases.</title>
        <authorList>
            <person name="Tisza M.J."/>
            <person name="Buck C.B."/>
        </authorList>
    </citation>
    <scope>NUCLEOTIDE SEQUENCE</scope>
    <source>
        <strain evidence="1">CtxJ29</strain>
    </source>
</reference>